<organism evidence="1 2">
    <name type="scientific">Bauhinia variegata</name>
    <name type="common">Purple orchid tree</name>
    <name type="synonym">Phanera variegata</name>
    <dbReference type="NCBI Taxonomy" id="167791"/>
    <lineage>
        <taxon>Eukaryota</taxon>
        <taxon>Viridiplantae</taxon>
        <taxon>Streptophyta</taxon>
        <taxon>Embryophyta</taxon>
        <taxon>Tracheophyta</taxon>
        <taxon>Spermatophyta</taxon>
        <taxon>Magnoliopsida</taxon>
        <taxon>eudicotyledons</taxon>
        <taxon>Gunneridae</taxon>
        <taxon>Pentapetalae</taxon>
        <taxon>rosids</taxon>
        <taxon>fabids</taxon>
        <taxon>Fabales</taxon>
        <taxon>Fabaceae</taxon>
        <taxon>Cercidoideae</taxon>
        <taxon>Cercideae</taxon>
        <taxon>Bauhiniinae</taxon>
        <taxon>Bauhinia</taxon>
    </lineage>
</organism>
<sequence>MRGRRRDLLGRLEFASSSLSIPSDTNQKESRGAQFIFIWDDDCQRKLSTPSNAMREGDEVSLADLNKFASSSLSIPSDMNQKESRGSQFIFIWDDDCQRKLLTPSNAMRIVIFCNSNGNS</sequence>
<gene>
    <name evidence="1" type="ORF">L6164_019685</name>
</gene>
<reference evidence="1 2" key="1">
    <citation type="journal article" date="2022" name="DNA Res.">
        <title>Chromosomal-level genome assembly of the orchid tree Bauhinia variegata (Leguminosae; Cercidoideae) supports the allotetraploid origin hypothesis of Bauhinia.</title>
        <authorList>
            <person name="Zhong Y."/>
            <person name="Chen Y."/>
            <person name="Zheng D."/>
            <person name="Pang J."/>
            <person name="Liu Y."/>
            <person name="Luo S."/>
            <person name="Meng S."/>
            <person name="Qian L."/>
            <person name="Wei D."/>
            <person name="Dai S."/>
            <person name="Zhou R."/>
        </authorList>
    </citation>
    <scope>NUCLEOTIDE SEQUENCE [LARGE SCALE GENOMIC DNA]</scope>
    <source>
        <strain evidence="1">BV-YZ2020</strain>
    </source>
</reference>
<keyword evidence="2" id="KW-1185">Reference proteome</keyword>
<dbReference type="Proteomes" id="UP000828941">
    <property type="component" value="Chromosome 8"/>
</dbReference>
<protein>
    <submittedName>
        <fullName evidence="1">Uncharacterized protein</fullName>
    </submittedName>
</protein>
<proteinExistence type="predicted"/>
<accession>A0ACB9MW27</accession>
<evidence type="ECO:0000313" key="1">
    <source>
        <dbReference type="EMBL" id="KAI4327196.1"/>
    </source>
</evidence>
<name>A0ACB9MW27_BAUVA</name>
<comment type="caution">
    <text evidence="1">The sequence shown here is derived from an EMBL/GenBank/DDBJ whole genome shotgun (WGS) entry which is preliminary data.</text>
</comment>
<evidence type="ECO:0000313" key="2">
    <source>
        <dbReference type="Proteomes" id="UP000828941"/>
    </source>
</evidence>
<dbReference type="EMBL" id="CM039433">
    <property type="protein sequence ID" value="KAI4327196.1"/>
    <property type="molecule type" value="Genomic_DNA"/>
</dbReference>